<sequence length="155" mass="17032">NTPPHPLVSVSFQRNEQRKLKFLEGEPKALGVGLSLFYYSKRMFILQIFIAGSVAIAAKNLHLPTLRACLGMEIFSSVACLVNLIVSLLQMEPYCLNAEVCRFYDCFLSTLLLVIQVALFAISITLAVYACKVVNCCSPAPKVPVIMIQAPPAPQ</sequence>
<protein>
    <submittedName>
        <fullName evidence="2">Uncharacterized protein</fullName>
    </submittedName>
</protein>
<keyword evidence="3" id="KW-1185">Reference proteome</keyword>
<keyword evidence="1" id="KW-0472">Membrane</keyword>
<keyword evidence="1" id="KW-0812">Transmembrane</keyword>
<reference evidence="2" key="2">
    <citation type="submission" date="2025-09" db="UniProtKB">
        <authorList>
            <consortium name="Ensembl"/>
        </authorList>
    </citation>
    <scope>IDENTIFICATION</scope>
</reference>
<proteinExistence type="predicted"/>
<evidence type="ECO:0000256" key="1">
    <source>
        <dbReference type="SAM" id="Phobius"/>
    </source>
</evidence>
<accession>A0A3B4BC28</accession>
<evidence type="ECO:0000313" key="2">
    <source>
        <dbReference type="Ensembl" id="ENSPMGP00000026086.1"/>
    </source>
</evidence>
<dbReference type="AlphaFoldDB" id="A0A3B4BC28"/>
<reference evidence="2" key="1">
    <citation type="submission" date="2025-08" db="UniProtKB">
        <authorList>
            <consortium name="Ensembl"/>
        </authorList>
    </citation>
    <scope>IDENTIFICATION</scope>
</reference>
<dbReference type="Proteomes" id="UP000261520">
    <property type="component" value="Unplaced"/>
</dbReference>
<feature type="transmembrane region" description="Helical" evidence="1">
    <location>
        <begin position="74"/>
        <end position="91"/>
    </location>
</feature>
<feature type="transmembrane region" description="Helical" evidence="1">
    <location>
        <begin position="103"/>
        <end position="129"/>
    </location>
</feature>
<name>A0A3B4BC28_9GOBI</name>
<keyword evidence="1" id="KW-1133">Transmembrane helix</keyword>
<feature type="transmembrane region" description="Helical" evidence="1">
    <location>
        <begin position="44"/>
        <end position="62"/>
    </location>
</feature>
<dbReference type="Ensembl" id="ENSPMGT00000027781.1">
    <property type="protein sequence ID" value="ENSPMGP00000026086.1"/>
    <property type="gene ID" value="ENSPMGG00000021041.1"/>
</dbReference>
<evidence type="ECO:0000313" key="3">
    <source>
        <dbReference type="Proteomes" id="UP000261520"/>
    </source>
</evidence>
<organism evidence="2 3">
    <name type="scientific">Periophthalmus magnuspinnatus</name>
    <dbReference type="NCBI Taxonomy" id="409849"/>
    <lineage>
        <taxon>Eukaryota</taxon>
        <taxon>Metazoa</taxon>
        <taxon>Chordata</taxon>
        <taxon>Craniata</taxon>
        <taxon>Vertebrata</taxon>
        <taxon>Euteleostomi</taxon>
        <taxon>Actinopterygii</taxon>
        <taxon>Neopterygii</taxon>
        <taxon>Teleostei</taxon>
        <taxon>Neoteleostei</taxon>
        <taxon>Acanthomorphata</taxon>
        <taxon>Gobiaria</taxon>
        <taxon>Gobiiformes</taxon>
        <taxon>Gobioidei</taxon>
        <taxon>Gobiidae</taxon>
        <taxon>Oxudercinae</taxon>
        <taxon>Periophthalmus</taxon>
    </lineage>
</organism>